<keyword evidence="7" id="KW-0418">Kinase</keyword>
<dbReference type="PANTHER" id="PTHR33799:SF1">
    <property type="entry name" value="PTS SYSTEM MANNOSE-SPECIFIC EIIAB COMPONENT-RELATED"/>
    <property type="match status" value="1"/>
</dbReference>
<sequence>MIGFIITGHGSYSPGMLGAMEMITGVQEKVIVVPFLQDMTLEEYSREMTSGISTLKQDGLEIIIFADLLGGTPFKTSVVSANEYTGVEVVSGTNLPMLIEGSMLRLGMTCARELVDTLLQTGQEGIQYLDLTVRLNEEVCGVVENGI</sequence>
<dbReference type="InterPro" id="IPR036662">
    <property type="entry name" value="PTS_EIIA_man-typ_sf"/>
</dbReference>
<dbReference type="SUPFAM" id="SSF53062">
    <property type="entry name" value="PTS system fructose IIA component-like"/>
    <property type="match status" value="1"/>
</dbReference>
<proteinExistence type="predicted"/>
<dbReference type="GO" id="GO:0009401">
    <property type="term" value="P:phosphoenolpyruvate-dependent sugar phosphotransferase system"/>
    <property type="evidence" value="ECO:0007669"/>
    <property type="project" value="UniProtKB-KW"/>
</dbReference>
<dbReference type="GO" id="GO:0005737">
    <property type="term" value="C:cytoplasm"/>
    <property type="evidence" value="ECO:0007669"/>
    <property type="project" value="UniProtKB-SubCell"/>
</dbReference>
<evidence type="ECO:0000256" key="1">
    <source>
        <dbReference type="ARBA" id="ARBA00004496"/>
    </source>
</evidence>
<dbReference type="GO" id="GO:0016020">
    <property type="term" value="C:membrane"/>
    <property type="evidence" value="ECO:0007669"/>
    <property type="project" value="InterPro"/>
</dbReference>
<comment type="subcellular location">
    <subcellularLocation>
        <location evidence="1">Cytoplasm</location>
    </subcellularLocation>
</comment>
<dbReference type="PROSITE" id="PS51096">
    <property type="entry name" value="PTS_EIIA_TYPE_4"/>
    <property type="match status" value="1"/>
</dbReference>
<keyword evidence="10" id="KW-1185">Reference proteome</keyword>
<reference evidence="9" key="1">
    <citation type="journal article" date="2014" name="Int. J. Syst. Evol. Microbiol.">
        <title>Complete genome sequence of Corynebacterium casei LMG S-19264T (=DSM 44701T), isolated from a smear-ripened cheese.</title>
        <authorList>
            <consortium name="US DOE Joint Genome Institute (JGI-PGF)"/>
            <person name="Walter F."/>
            <person name="Albersmeier A."/>
            <person name="Kalinowski J."/>
            <person name="Ruckert C."/>
        </authorList>
    </citation>
    <scope>NUCLEOTIDE SEQUENCE</scope>
    <source>
        <strain evidence="9">CCM 8433</strain>
    </source>
</reference>
<evidence type="ECO:0000256" key="4">
    <source>
        <dbReference type="ARBA" id="ARBA00022597"/>
    </source>
</evidence>
<dbReference type="InterPro" id="IPR051471">
    <property type="entry name" value="Bacterial_PTS_sugar_comp"/>
</dbReference>
<keyword evidence="6" id="KW-0598">Phosphotransferase system</keyword>
<evidence type="ECO:0000256" key="2">
    <source>
        <dbReference type="ARBA" id="ARBA00022448"/>
    </source>
</evidence>
<dbReference type="PANTHER" id="PTHR33799">
    <property type="entry name" value="PTS PERMEASE-RELATED-RELATED"/>
    <property type="match status" value="1"/>
</dbReference>
<dbReference type="InterPro" id="IPR033887">
    <property type="entry name" value="PTS_IIA_man"/>
</dbReference>
<evidence type="ECO:0000259" key="8">
    <source>
        <dbReference type="PROSITE" id="PS51096"/>
    </source>
</evidence>
<keyword evidence="3" id="KW-0963">Cytoplasm</keyword>
<dbReference type="RefSeq" id="WP_188367064.1">
    <property type="nucleotide sequence ID" value="NZ_BMDT01000002.1"/>
</dbReference>
<dbReference type="EMBL" id="BMDT01000002">
    <property type="protein sequence ID" value="GGI65230.1"/>
    <property type="molecule type" value="Genomic_DNA"/>
</dbReference>
<keyword evidence="2" id="KW-0813">Transport</keyword>
<evidence type="ECO:0000313" key="10">
    <source>
        <dbReference type="Proteomes" id="UP000622610"/>
    </source>
</evidence>
<evidence type="ECO:0000256" key="6">
    <source>
        <dbReference type="ARBA" id="ARBA00022683"/>
    </source>
</evidence>
<organism evidence="9 10">
    <name type="scientific">Enterococcus alcedinis</name>
    <dbReference type="NCBI Taxonomy" id="1274384"/>
    <lineage>
        <taxon>Bacteria</taxon>
        <taxon>Bacillati</taxon>
        <taxon>Bacillota</taxon>
        <taxon>Bacilli</taxon>
        <taxon>Lactobacillales</taxon>
        <taxon>Enterococcaceae</taxon>
        <taxon>Enterococcus</taxon>
    </lineage>
</organism>
<dbReference type="CDD" id="cd00006">
    <property type="entry name" value="PTS_IIA_man"/>
    <property type="match status" value="1"/>
</dbReference>
<evidence type="ECO:0000256" key="5">
    <source>
        <dbReference type="ARBA" id="ARBA00022679"/>
    </source>
</evidence>
<dbReference type="Gene3D" id="3.40.50.510">
    <property type="entry name" value="Phosphotransferase system, mannose-type IIA component"/>
    <property type="match status" value="1"/>
</dbReference>
<evidence type="ECO:0000256" key="3">
    <source>
        <dbReference type="ARBA" id="ARBA00022490"/>
    </source>
</evidence>
<protein>
    <submittedName>
        <fullName evidence="9">PTS mannose transporter subunit IIA</fullName>
    </submittedName>
</protein>
<dbReference type="AlphaFoldDB" id="A0A917JDF8"/>
<gene>
    <name evidence="9" type="ORF">GCM10011482_08840</name>
</gene>
<evidence type="ECO:0000256" key="7">
    <source>
        <dbReference type="ARBA" id="ARBA00022777"/>
    </source>
</evidence>
<dbReference type="Proteomes" id="UP000622610">
    <property type="component" value="Unassembled WGS sequence"/>
</dbReference>
<name>A0A917JDF8_9ENTE</name>
<evidence type="ECO:0000313" key="9">
    <source>
        <dbReference type="EMBL" id="GGI65230.1"/>
    </source>
</evidence>
<accession>A0A917JDF8</accession>
<dbReference type="Pfam" id="PF03610">
    <property type="entry name" value="EIIA-man"/>
    <property type="match status" value="1"/>
</dbReference>
<keyword evidence="5" id="KW-0808">Transferase</keyword>
<dbReference type="GO" id="GO:0016301">
    <property type="term" value="F:kinase activity"/>
    <property type="evidence" value="ECO:0007669"/>
    <property type="project" value="UniProtKB-KW"/>
</dbReference>
<reference evidence="9" key="2">
    <citation type="submission" date="2020-09" db="EMBL/GenBank/DDBJ databases">
        <authorList>
            <person name="Sun Q."/>
            <person name="Sedlacek I."/>
        </authorList>
    </citation>
    <scope>NUCLEOTIDE SEQUENCE</scope>
    <source>
        <strain evidence="9">CCM 8433</strain>
    </source>
</reference>
<dbReference type="InterPro" id="IPR004701">
    <property type="entry name" value="PTS_EIIA_man-typ"/>
</dbReference>
<comment type="caution">
    <text evidence="9">The sequence shown here is derived from an EMBL/GenBank/DDBJ whole genome shotgun (WGS) entry which is preliminary data.</text>
</comment>
<keyword evidence="4" id="KW-0762">Sugar transport</keyword>
<feature type="domain" description="PTS EIIA type-4" evidence="8">
    <location>
        <begin position="1"/>
        <end position="126"/>
    </location>
</feature>